<keyword evidence="4 8" id="KW-0276">Fatty acid metabolism</keyword>
<dbReference type="CDD" id="cd06850">
    <property type="entry name" value="biotinyl_domain"/>
    <property type="match status" value="1"/>
</dbReference>
<dbReference type="OrthoDB" id="9811735at2"/>
<dbReference type="Gene3D" id="2.40.50.100">
    <property type="match status" value="1"/>
</dbReference>
<dbReference type="GO" id="GO:0003989">
    <property type="term" value="F:acetyl-CoA carboxylase activity"/>
    <property type="evidence" value="ECO:0007669"/>
    <property type="project" value="InterPro"/>
</dbReference>
<evidence type="ECO:0000256" key="5">
    <source>
        <dbReference type="ARBA" id="ARBA00023098"/>
    </source>
</evidence>
<dbReference type="GO" id="GO:0006633">
    <property type="term" value="P:fatty acid biosynthetic process"/>
    <property type="evidence" value="ECO:0007669"/>
    <property type="project" value="UniProtKB-UniPathway"/>
</dbReference>
<evidence type="ECO:0000256" key="6">
    <source>
        <dbReference type="ARBA" id="ARBA00023160"/>
    </source>
</evidence>
<dbReference type="InterPro" id="IPR001882">
    <property type="entry name" value="Biotin_BS"/>
</dbReference>
<dbReference type="EMBL" id="PVXO01000023">
    <property type="protein sequence ID" value="PRR79557.1"/>
    <property type="molecule type" value="Genomic_DNA"/>
</dbReference>
<evidence type="ECO:0000256" key="8">
    <source>
        <dbReference type="RuleBase" id="RU364072"/>
    </source>
</evidence>
<evidence type="ECO:0000256" key="7">
    <source>
        <dbReference type="ARBA" id="ARBA00023267"/>
    </source>
</evidence>
<keyword evidence="5 8" id="KW-0443">Lipid metabolism</keyword>
<evidence type="ECO:0000256" key="3">
    <source>
        <dbReference type="ARBA" id="ARBA00022516"/>
    </source>
</evidence>
<evidence type="ECO:0000313" key="11">
    <source>
        <dbReference type="Proteomes" id="UP000239706"/>
    </source>
</evidence>
<dbReference type="InterPro" id="IPR001249">
    <property type="entry name" value="AcCoA_biotinCC"/>
</dbReference>
<reference evidence="10 11" key="1">
    <citation type="submission" date="2018-03" db="EMBL/GenBank/DDBJ databases">
        <title>Genome sequence of Clostridium liquoris DSM 100320.</title>
        <authorList>
            <person name="Poehlein A."/>
            <person name="Daniel R."/>
        </authorList>
    </citation>
    <scope>NUCLEOTIDE SEQUENCE [LARGE SCALE GENOMIC DNA]</scope>
    <source>
        <strain evidence="10 11">DSM 100320</strain>
    </source>
</reference>
<comment type="function">
    <text evidence="8">This protein is a component of the acetyl coenzyme A carboxylase complex; first, biotin carboxylase catalyzes the carboxylation of the carrier protein and then the transcarboxylase transfers the carboxyl group to form malonyl-CoA.</text>
</comment>
<dbReference type="NCBIfam" id="TIGR00531">
    <property type="entry name" value="BCCP"/>
    <property type="match status" value="1"/>
</dbReference>
<evidence type="ECO:0000256" key="1">
    <source>
        <dbReference type="ARBA" id="ARBA00005194"/>
    </source>
</evidence>
<organism evidence="10 11">
    <name type="scientific">Clostridium liquoris</name>
    <dbReference type="NCBI Taxonomy" id="1289519"/>
    <lineage>
        <taxon>Bacteria</taxon>
        <taxon>Bacillati</taxon>
        <taxon>Bacillota</taxon>
        <taxon>Clostridia</taxon>
        <taxon>Eubacteriales</taxon>
        <taxon>Clostridiaceae</taxon>
        <taxon>Clostridium</taxon>
    </lineage>
</organism>
<gene>
    <name evidence="10" type="primary">accB</name>
    <name evidence="10" type="ORF">CLLI_07630</name>
</gene>
<evidence type="ECO:0000313" key="10">
    <source>
        <dbReference type="EMBL" id="PRR79557.1"/>
    </source>
</evidence>
<keyword evidence="6 8" id="KW-0275">Fatty acid biosynthesis</keyword>
<comment type="pathway">
    <text evidence="1 8">Lipid metabolism; fatty acid biosynthesis.</text>
</comment>
<proteinExistence type="predicted"/>
<dbReference type="FunFam" id="2.40.50.100:FF:000003">
    <property type="entry name" value="Acetyl-CoA carboxylase biotin carboxyl carrier protein"/>
    <property type="match status" value="1"/>
</dbReference>
<evidence type="ECO:0000259" key="9">
    <source>
        <dbReference type="PROSITE" id="PS50968"/>
    </source>
</evidence>
<dbReference type="PROSITE" id="PS00188">
    <property type="entry name" value="BIOTIN"/>
    <property type="match status" value="1"/>
</dbReference>
<evidence type="ECO:0000256" key="2">
    <source>
        <dbReference type="ARBA" id="ARBA00017562"/>
    </source>
</evidence>
<dbReference type="GO" id="GO:0009317">
    <property type="term" value="C:acetyl-CoA carboxylase complex"/>
    <property type="evidence" value="ECO:0007669"/>
    <property type="project" value="InterPro"/>
</dbReference>
<dbReference type="Pfam" id="PF00364">
    <property type="entry name" value="Biotin_lipoyl"/>
    <property type="match status" value="1"/>
</dbReference>
<dbReference type="PANTHER" id="PTHR45266:SF3">
    <property type="entry name" value="OXALOACETATE DECARBOXYLASE ALPHA CHAIN"/>
    <property type="match status" value="1"/>
</dbReference>
<dbReference type="AlphaFoldDB" id="A0A2T0B6Y5"/>
<protein>
    <recommendedName>
        <fullName evidence="2 8">Biotin carboxyl carrier protein of acetyl-CoA carboxylase</fullName>
    </recommendedName>
</protein>
<name>A0A2T0B6Y5_9CLOT</name>
<keyword evidence="7 8" id="KW-0092">Biotin</keyword>
<dbReference type="SUPFAM" id="SSF51230">
    <property type="entry name" value="Single hybrid motif"/>
    <property type="match status" value="1"/>
</dbReference>
<dbReference type="InterPro" id="IPR050709">
    <property type="entry name" value="Biotin_Carboxyl_Carrier/Decarb"/>
</dbReference>
<dbReference type="PRINTS" id="PR01071">
    <property type="entry name" value="ACOABIOTINCC"/>
</dbReference>
<dbReference type="InterPro" id="IPR000089">
    <property type="entry name" value="Biotin_lipoyl"/>
</dbReference>
<dbReference type="UniPathway" id="UPA00094"/>
<dbReference type="PROSITE" id="PS50968">
    <property type="entry name" value="BIOTINYL_LIPOYL"/>
    <property type="match status" value="1"/>
</dbReference>
<dbReference type="PANTHER" id="PTHR45266">
    <property type="entry name" value="OXALOACETATE DECARBOXYLASE ALPHA CHAIN"/>
    <property type="match status" value="1"/>
</dbReference>
<feature type="domain" description="Lipoyl-binding" evidence="9">
    <location>
        <begin position="82"/>
        <end position="158"/>
    </location>
</feature>
<keyword evidence="3 8" id="KW-0444">Lipid biosynthesis</keyword>
<dbReference type="RefSeq" id="WP_106062928.1">
    <property type="nucleotide sequence ID" value="NZ_PVXO01000023.1"/>
</dbReference>
<sequence length="159" mass="17515">MDFKGIAELLKVMSDSKITDLEIAENGVSIKMKKDAEKVYIKNPQDKTVASMDNSIEEMNIAKEDVATEKLENTAVEDNTDLTIMSSPIVGTFYGSPSPDKEPFVKVGSKVKKGDTLCIIEAMKLMNEVGSEVDGEIVEIMVKDGDMVEYGEPLFKIKL</sequence>
<comment type="caution">
    <text evidence="10">The sequence shown here is derived from an EMBL/GenBank/DDBJ whole genome shotgun (WGS) entry which is preliminary data.</text>
</comment>
<evidence type="ECO:0000256" key="4">
    <source>
        <dbReference type="ARBA" id="ARBA00022832"/>
    </source>
</evidence>
<accession>A0A2T0B6Y5</accession>
<dbReference type="Proteomes" id="UP000239706">
    <property type="component" value="Unassembled WGS sequence"/>
</dbReference>
<dbReference type="InterPro" id="IPR011053">
    <property type="entry name" value="Single_hybrid_motif"/>
</dbReference>
<keyword evidence="11" id="KW-1185">Reference proteome</keyword>